<dbReference type="InterPro" id="IPR012724">
    <property type="entry name" value="DnaJ"/>
</dbReference>
<evidence type="ECO:0000256" key="6">
    <source>
        <dbReference type="ARBA" id="ARBA00022833"/>
    </source>
</evidence>
<dbReference type="Gene3D" id="2.60.260.20">
    <property type="entry name" value="Urease metallochaperone UreE, N-terminal domain"/>
    <property type="match status" value="2"/>
</dbReference>
<dbReference type="InterPro" id="IPR008971">
    <property type="entry name" value="HSP40/DnaJ_pept-bd"/>
</dbReference>
<dbReference type="InterPro" id="IPR001305">
    <property type="entry name" value="HSP_DnaJ_Cys-rich_dom"/>
</dbReference>
<dbReference type="CDD" id="cd10719">
    <property type="entry name" value="DnaJ_zf"/>
    <property type="match status" value="1"/>
</dbReference>
<organism evidence="13 14">
    <name type="scientific">Geodia barretti</name>
    <name type="common">Barrett's horny sponge</name>
    <dbReference type="NCBI Taxonomy" id="519541"/>
    <lineage>
        <taxon>Eukaryota</taxon>
        <taxon>Metazoa</taxon>
        <taxon>Porifera</taxon>
        <taxon>Demospongiae</taxon>
        <taxon>Heteroscleromorpha</taxon>
        <taxon>Tetractinellida</taxon>
        <taxon>Astrophorina</taxon>
        <taxon>Geodiidae</taxon>
        <taxon>Geodia</taxon>
    </lineage>
</organism>
<dbReference type="GO" id="GO:0009408">
    <property type="term" value="P:response to heat"/>
    <property type="evidence" value="ECO:0007669"/>
    <property type="project" value="InterPro"/>
</dbReference>
<dbReference type="PRINTS" id="PR00625">
    <property type="entry name" value="JDOMAIN"/>
</dbReference>
<dbReference type="PROSITE" id="PS00636">
    <property type="entry name" value="DNAJ_1"/>
    <property type="match status" value="1"/>
</dbReference>
<keyword evidence="7" id="KW-0346">Stress response</keyword>
<dbReference type="GO" id="GO:0031072">
    <property type="term" value="F:heat shock protein binding"/>
    <property type="evidence" value="ECO:0007669"/>
    <property type="project" value="InterPro"/>
</dbReference>
<dbReference type="SUPFAM" id="SSF49493">
    <property type="entry name" value="HSP40/DnaJ peptide-binding domain"/>
    <property type="match status" value="2"/>
</dbReference>
<keyword evidence="1" id="KW-0963">Cytoplasm</keyword>
<evidence type="ECO:0000256" key="5">
    <source>
        <dbReference type="ARBA" id="ARBA00022771"/>
    </source>
</evidence>
<dbReference type="InterPro" id="IPR002939">
    <property type="entry name" value="DnaJ_C"/>
</dbReference>
<dbReference type="PROSITE" id="PS51188">
    <property type="entry name" value="ZF_CR"/>
    <property type="match status" value="1"/>
</dbReference>
<dbReference type="NCBIfam" id="NF008035">
    <property type="entry name" value="PRK10767.1"/>
    <property type="match status" value="1"/>
</dbReference>
<keyword evidence="6 9" id="KW-0862">Zinc</keyword>
<evidence type="ECO:0000256" key="2">
    <source>
        <dbReference type="ARBA" id="ARBA00022705"/>
    </source>
</evidence>
<accession>A0AA35SDL6</accession>
<dbReference type="GO" id="GO:0051082">
    <property type="term" value="F:unfolded protein binding"/>
    <property type="evidence" value="ECO:0007669"/>
    <property type="project" value="InterPro"/>
</dbReference>
<dbReference type="InterPro" id="IPR001623">
    <property type="entry name" value="DnaJ_domain"/>
</dbReference>
<keyword evidence="8" id="KW-0143">Chaperone</keyword>
<dbReference type="GO" id="GO:0008270">
    <property type="term" value="F:zinc ion binding"/>
    <property type="evidence" value="ECO:0007669"/>
    <property type="project" value="UniProtKB-KW"/>
</dbReference>
<feature type="zinc finger region" description="CR-type" evidence="9">
    <location>
        <begin position="132"/>
        <end position="210"/>
    </location>
</feature>
<dbReference type="FunFam" id="1.10.287.110:FF:000034">
    <property type="entry name" value="Chaperone protein DnaJ"/>
    <property type="match status" value="1"/>
</dbReference>
<sequence length="374" mass="41740">MTQKRDYYEILNVNHDADEDEIKKAYRKLAIQFHPDKNPGDKVAEDKFKEATEAYEVLQDSEKRNRYDRFGHTGLDGSGSDFGDFGVNLDDIFGDVFGDLFGGFSGGTQRTPKRGRSLQYNLDVTLEDVIHGKEVTIQVPRVESCPTCEGNGAKKGTSPVRCPQCHGRGQISQSQGFFTMSRTCPRCRGEGAIITEPCQPCGGRGVVRNTRDIPLNIDKGVDTGFKYQLRGEGEAGVNGAPPGDLFVVINVEPHERFQRDRNDLITSAKIPFVQATLGGNIEVDSIDGKEELHIPPGTQYGAQLRIPNKGVPHYRRSYSGDLVVRLEIETPVHLNAEQRRTLEEFAKLRGESHQNEHGGFWDKLLGRHEDEEPE</sequence>
<dbReference type="Gene3D" id="1.10.287.110">
    <property type="entry name" value="DnaJ domain"/>
    <property type="match status" value="1"/>
</dbReference>
<keyword evidence="5 9" id="KW-0863">Zinc-finger</keyword>
<keyword evidence="4" id="KW-0677">Repeat</keyword>
<dbReference type="GO" id="GO:0005524">
    <property type="term" value="F:ATP binding"/>
    <property type="evidence" value="ECO:0007669"/>
    <property type="project" value="InterPro"/>
</dbReference>
<dbReference type="Pfam" id="PF01556">
    <property type="entry name" value="DnaJ_C"/>
    <property type="match status" value="1"/>
</dbReference>
<evidence type="ECO:0000256" key="3">
    <source>
        <dbReference type="ARBA" id="ARBA00022723"/>
    </source>
</evidence>
<evidence type="ECO:0000256" key="9">
    <source>
        <dbReference type="PROSITE-ProRule" id="PRU00546"/>
    </source>
</evidence>
<dbReference type="Proteomes" id="UP001174909">
    <property type="component" value="Unassembled WGS sequence"/>
</dbReference>
<evidence type="ECO:0000256" key="7">
    <source>
        <dbReference type="ARBA" id="ARBA00023016"/>
    </source>
</evidence>
<dbReference type="FunFam" id="2.10.230.10:FF:000002">
    <property type="entry name" value="Molecular chaperone DnaJ"/>
    <property type="match status" value="1"/>
</dbReference>
<evidence type="ECO:0000313" key="13">
    <source>
        <dbReference type="EMBL" id="CAI8028048.1"/>
    </source>
</evidence>
<dbReference type="NCBIfam" id="TIGR02349">
    <property type="entry name" value="DnaJ_bact"/>
    <property type="match status" value="1"/>
</dbReference>
<proteinExistence type="inferred from homology"/>
<evidence type="ECO:0000256" key="10">
    <source>
        <dbReference type="SAM" id="MobiDB-lite"/>
    </source>
</evidence>
<evidence type="ECO:0000256" key="1">
    <source>
        <dbReference type="ARBA" id="ARBA00022490"/>
    </source>
</evidence>
<evidence type="ECO:0000313" key="14">
    <source>
        <dbReference type="Proteomes" id="UP001174909"/>
    </source>
</evidence>
<dbReference type="PANTHER" id="PTHR43096">
    <property type="entry name" value="DNAJ HOMOLOG 1, MITOCHONDRIAL-RELATED"/>
    <property type="match status" value="1"/>
</dbReference>
<dbReference type="Pfam" id="PF00226">
    <property type="entry name" value="DnaJ"/>
    <property type="match status" value="1"/>
</dbReference>
<dbReference type="AlphaFoldDB" id="A0AA35SDL6"/>
<dbReference type="PROSITE" id="PS50076">
    <property type="entry name" value="DNAJ_2"/>
    <property type="match status" value="1"/>
</dbReference>
<gene>
    <name evidence="13" type="ORF">GBAR_LOCUS15986</name>
</gene>
<keyword evidence="3 9" id="KW-0479">Metal-binding</keyword>
<dbReference type="Pfam" id="PF00684">
    <property type="entry name" value="DnaJ_CXXCXGXG"/>
    <property type="match status" value="1"/>
</dbReference>
<evidence type="ECO:0000256" key="4">
    <source>
        <dbReference type="ARBA" id="ARBA00022737"/>
    </source>
</evidence>
<dbReference type="FunFam" id="2.60.260.20:FF:000005">
    <property type="entry name" value="Chaperone protein dnaJ 1, mitochondrial"/>
    <property type="match status" value="1"/>
</dbReference>
<dbReference type="SMART" id="SM00271">
    <property type="entry name" value="DnaJ"/>
    <property type="match status" value="1"/>
</dbReference>
<protein>
    <submittedName>
        <fullName evidence="13">Chaperone protein DnaJ</fullName>
    </submittedName>
</protein>
<dbReference type="HAMAP" id="MF_01152">
    <property type="entry name" value="DnaJ"/>
    <property type="match status" value="1"/>
</dbReference>
<name>A0AA35SDL6_GEOBA</name>
<dbReference type="InterPro" id="IPR018253">
    <property type="entry name" value="DnaJ_domain_CS"/>
</dbReference>
<dbReference type="SUPFAM" id="SSF46565">
    <property type="entry name" value="Chaperone J-domain"/>
    <property type="match status" value="1"/>
</dbReference>
<dbReference type="GO" id="GO:0006260">
    <property type="term" value="P:DNA replication"/>
    <property type="evidence" value="ECO:0007669"/>
    <property type="project" value="UniProtKB-KW"/>
</dbReference>
<dbReference type="GO" id="GO:0042026">
    <property type="term" value="P:protein refolding"/>
    <property type="evidence" value="ECO:0007669"/>
    <property type="project" value="TreeGrafter"/>
</dbReference>
<evidence type="ECO:0000259" key="11">
    <source>
        <dbReference type="PROSITE" id="PS50076"/>
    </source>
</evidence>
<feature type="region of interest" description="Disordered" evidence="10">
    <location>
        <begin position="354"/>
        <end position="374"/>
    </location>
</feature>
<reference evidence="13" key="1">
    <citation type="submission" date="2023-03" db="EMBL/GenBank/DDBJ databases">
        <authorList>
            <person name="Steffen K."/>
            <person name="Cardenas P."/>
        </authorList>
    </citation>
    <scope>NUCLEOTIDE SEQUENCE</scope>
</reference>
<evidence type="ECO:0000256" key="8">
    <source>
        <dbReference type="ARBA" id="ARBA00023186"/>
    </source>
</evidence>
<dbReference type="GO" id="GO:0005737">
    <property type="term" value="C:cytoplasm"/>
    <property type="evidence" value="ECO:0007669"/>
    <property type="project" value="TreeGrafter"/>
</dbReference>
<keyword evidence="14" id="KW-1185">Reference proteome</keyword>
<dbReference type="Gene3D" id="2.10.230.10">
    <property type="entry name" value="Heat shock protein DnaJ, cysteine-rich domain"/>
    <property type="match status" value="1"/>
</dbReference>
<dbReference type="SUPFAM" id="SSF57938">
    <property type="entry name" value="DnaJ/Hsp40 cysteine-rich domain"/>
    <property type="match status" value="1"/>
</dbReference>
<keyword evidence="2" id="KW-0235">DNA replication</keyword>
<dbReference type="EMBL" id="CASHTH010002314">
    <property type="protein sequence ID" value="CAI8028048.1"/>
    <property type="molecule type" value="Genomic_DNA"/>
</dbReference>
<dbReference type="CDD" id="cd06257">
    <property type="entry name" value="DnaJ"/>
    <property type="match status" value="1"/>
</dbReference>
<feature type="domain" description="J" evidence="11">
    <location>
        <begin position="6"/>
        <end position="71"/>
    </location>
</feature>
<feature type="domain" description="CR-type" evidence="12">
    <location>
        <begin position="132"/>
        <end position="210"/>
    </location>
</feature>
<dbReference type="InterPro" id="IPR036410">
    <property type="entry name" value="HSP_DnaJ_Cys-rich_dom_sf"/>
</dbReference>
<evidence type="ECO:0000259" key="12">
    <source>
        <dbReference type="PROSITE" id="PS51188"/>
    </source>
</evidence>
<dbReference type="PANTHER" id="PTHR43096:SF48">
    <property type="entry name" value="CHAPERONE PROTEIN DNAJ"/>
    <property type="match status" value="1"/>
</dbReference>
<comment type="caution">
    <text evidence="13">The sequence shown here is derived from an EMBL/GenBank/DDBJ whole genome shotgun (WGS) entry which is preliminary data.</text>
</comment>
<dbReference type="InterPro" id="IPR036869">
    <property type="entry name" value="J_dom_sf"/>
</dbReference>
<dbReference type="CDD" id="cd10747">
    <property type="entry name" value="DnaJ_C"/>
    <property type="match status" value="1"/>
</dbReference>